<dbReference type="Gene3D" id="3.40.830.10">
    <property type="entry name" value="LigB-like"/>
    <property type="match status" value="1"/>
</dbReference>
<dbReference type="Proteomes" id="UP000001683">
    <property type="component" value="Chromosome"/>
</dbReference>
<proteinExistence type="predicted"/>
<protein>
    <submittedName>
        <fullName evidence="2">Extradiol ring-cleavage dioxygenase class III protein subunit B</fullName>
    </submittedName>
</protein>
<dbReference type="AlphaFoldDB" id="B2A4R4"/>
<dbReference type="GO" id="GO:0016702">
    <property type="term" value="F:oxidoreductase activity, acting on single donors with incorporation of molecular oxygen, incorporation of two atoms of oxygen"/>
    <property type="evidence" value="ECO:0007669"/>
    <property type="project" value="UniProtKB-ARBA"/>
</dbReference>
<dbReference type="CDD" id="cd07951">
    <property type="entry name" value="ED_3B_N_AMMECR1"/>
    <property type="match status" value="1"/>
</dbReference>
<dbReference type="KEGG" id="nth:Nther_0237"/>
<reference evidence="2 3" key="2">
    <citation type="journal article" date="2011" name="J. Bacteriol.">
        <title>Complete genome sequence of the anaerobic, halophilic alkalithermophile Natranaerobius thermophilus JW/NM-WN-LF.</title>
        <authorList>
            <person name="Zhao B."/>
            <person name="Mesbah N.M."/>
            <person name="Dalin E."/>
            <person name="Goodwin L."/>
            <person name="Nolan M."/>
            <person name="Pitluck S."/>
            <person name="Chertkov O."/>
            <person name="Brettin T.S."/>
            <person name="Han J."/>
            <person name="Larimer F.W."/>
            <person name="Land M.L."/>
            <person name="Hauser L."/>
            <person name="Kyrpides N."/>
            <person name="Wiegel J."/>
        </authorList>
    </citation>
    <scope>NUCLEOTIDE SEQUENCE [LARGE SCALE GENOMIC DNA]</scope>
    <source>
        <strain evidence="3">ATCC BAA-1301 / DSM 18059 / JW/NM-WN-LF</strain>
    </source>
</reference>
<evidence type="ECO:0000259" key="1">
    <source>
        <dbReference type="Pfam" id="PF02900"/>
    </source>
</evidence>
<dbReference type="Pfam" id="PF02900">
    <property type="entry name" value="LigB"/>
    <property type="match status" value="1"/>
</dbReference>
<evidence type="ECO:0000313" key="3">
    <source>
        <dbReference type="Proteomes" id="UP000001683"/>
    </source>
</evidence>
<dbReference type="GO" id="GO:0008198">
    <property type="term" value="F:ferrous iron binding"/>
    <property type="evidence" value="ECO:0007669"/>
    <property type="project" value="InterPro"/>
</dbReference>
<organism evidence="2 3">
    <name type="scientific">Natranaerobius thermophilus (strain ATCC BAA-1301 / DSM 18059 / JW/NM-WN-LF)</name>
    <dbReference type="NCBI Taxonomy" id="457570"/>
    <lineage>
        <taxon>Bacteria</taxon>
        <taxon>Bacillati</taxon>
        <taxon>Bacillota</taxon>
        <taxon>Clostridia</taxon>
        <taxon>Natranaerobiales</taxon>
        <taxon>Natranaerobiaceae</taxon>
        <taxon>Natranaerobius</taxon>
    </lineage>
</organism>
<keyword evidence="2" id="KW-0560">Oxidoreductase</keyword>
<dbReference type="RefSeq" id="WP_012446725.1">
    <property type="nucleotide sequence ID" value="NC_010718.1"/>
</dbReference>
<dbReference type="InParanoid" id="B2A4R4"/>
<feature type="domain" description="Extradiol ring-cleavage dioxygenase class III enzyme subunit B" evidence="1">
    <location>
        <begin position="5"/>
        <end position="264"/>
    </location>
</feature>
<accession>B2A4R4</accession>
<sequence>MLKWAIFSPHPPLLIPEIGKQMLSQVEKTKNSLEQVFAKVHNVDTIIVITPHGFASENAITCYQTDMLNGALTDFSGGCPVIELTVDQDLNEMINQTADNQNIDVNWITKNSLKFSEELLDHGSYVPLYYALKNLTSTPRIVVINPGFVTIDALWQFGEALQSQLADTKKDIGLIISGDLSHRLTQGAPAGYHPEAYKFDQEIKDIIEQGPLSRLKKLSSQLLSTAGECGYRPLILGSGMLDNLNLSDKQVLSYEGPFGVGYLVARLF</sequence>
<dbReference type="eggNOG" id="COG3885">
    <property type="taxonomic scope" value="Bacteria"/>
</dbReference>
<dbReference type="InterPro" id="IPR004183">
    <property type="entry name" value="Xdiol_dOase_suB"/>
</dbReference>
<dbReference type="EMBL" id="CP001034">
    <property type="protein sequence ID" value="ACB83836.1"/>
    <property type="molecule type" value="Genomic_DNA"/>
</dbReference>
<dbReference type="STRING" id="457570.Nther_0237"/>
<evidence type="ECO:0000313" key="2">
    <source>
        <dbReference type="EMBL" id="ACB83836.1"/>
    </source>
</evidence>
<dbReference type="OrthoDB" id="159752at2"/>
<keyword evidence="3" id="KW-1185">Reference proteome</keyword>
<dbReference type="HOGENOM" id="CLU_089900_0_0_9"/>
<reference evidence="2 3" key="1">
    <citation type="submission" date="2008-04" db="EMBL/GenBank/DDBJ databases">
        <title>Complete sequence of chromosome of Natranaerobius thermophilus JW/NM-WN-LF.</title>
        <authorList>
            <consortium name="US DOE Joint Genome Institute"/>
            <person name="Copeland A."/>
            <person name="Lucas S."/>
            <person name="Lapidus A."/>
            <person name="Glavina del Rio T."/>
            <person name="Dalin E."/>
            <person name="Tice H."/>
            <person name="Bruce D."/>
            <person name="Goodwin L."/>
            <person name="Pitluck S."/>
            <person name="Chertkov O."/>
            <person name="Brettin T."/>
            <person name="Detter J.C."/>
            <person name="Han C."/>
            <person name="Kuske C.R."/>
            <person name="Schmutz J."/>
            <person name="Larimer F."/>
            <person name="Land M."/>
            <person name="Hauser L."/>
            <person name="Kyrpides N."/>
            <person name="Lykidis A."/>
            <person name="Mesbah N.M."/>
            <person name="Wiegel J."/>
        </authorList>
    </citation>
    <scope>NUCLEOTIDE SEQUENCE [LARGE SCALE GENOMIC DNA]</scope>
    <source>
        <strain evidence="3">ATCC BAA-1301 / DSM 18059 / JW/NM-WN-LF</strain>
    </source>
</reference>
<name>B2A4R4_NATTJ</name>
<gene>
    <name evidence="2" type="ordered locus">Nther_0237</name>
</gene>
<keyword evidence="2" id="KW-0223">Dioxygenase</keyword>
<dbReference type="SUPFAM" id="SSF53213">
    <property type="entry name" value="LigB-like"/>
    <property type="match status" value="1"/>
</dbReference>